<dbReference type="OrthoDB" id="5801062at2759"/>
<feature type="region of interest" description="Disordered" evidence="5">
    <location>
        <begin position="755"/>
        <end position="776"/>
    </location>
</feature>
<feature type="region of interest" description="Disordered" evidence="5">
    <location>
        <begin position="507"/>
        <end position="640"/>
    </location>
</feature>
<dbReference type="Proteomes" id="UP000799772">
    <property type="component" value="Unassembled WGS sequence"/>
</dbReference>
<feature type="compositionally biased region" description="Basic and acidic residues" evidence="5">
    <location>
        <begin position="675"/>
        <end position="686"/>
    </location>
</feature>
<feature type="coiled-coil region" evidence="4">
    <location>
        <begin position="22"/>
        <end position="77"/>
    </location>
</feature>
<dbReference type="GO" id="GO:0006281">
    <property type="term" value="P:DNA repair"/>
    <property type="evidence" value="ECO:0007669"/>
    <property type="project" value="InterPro"/>
</dbReference>
<feature type="region of interest" description="Disordered" evidence="5">
    <location>
        <begin position="81"/>
        <end position="108"/>
    </location>
</feature>
<feature type="compositionally biased region" description="Polar residues" evidence="5">
    <location>
        <begin position="761"/>
        <end position="774"/>
    </location>
</feature>
<evidence type="ECO:0000313" key="8">
    <source>
        <dbReference type="Proteomes" id="UP000799772"/>
    </source>
</evidence>
<feature type="region of interest" description="Disordered" evidence="5">
    <location>
        <begin position="291"/>
        <end position="358"/>
    </location>
</feature>
<evidence type="ECO:0000259" key="6">
    <source>
        <dbReference type="Pfam" id="PF08573"/>
    </source>
</evidence>
<sequence>MVTAAEWLGEREGFVGQDVARNEKLQRELEAEFARRDQEKEALSSAISDLIIRNAKADALLRENGKLEADLATALQAQRDIASRSEPPGGKQQDGSNDGPTEGPPIPNKEYAALAKKYNTLSQEYKTLKQNHNALKQDHDVLKQDNEVLKLNEQKYEFSNEYLQKKCHQLQDKVKRWEEIKAYEARKQARRTSGTGESTGRDHSTVVDATSEQRPMIDGQNDRRQSLQVSSRPATPSTMIMFSPTVGAVGWPRPPSIDSAVQLDQSRPTSSYMHLDNMRDHRSISEIVSADAEPPAVREATEAAQHEGSAADSHDTPIQEQYRPGTSDSAAQSSQATEDELPQQQDTAPDVRLDEDDEVPIFVSTRPVRHPRHQKFQGPPTEEVVTANVDGRKTIKVKEEQATSSSPVRELSQRKRLARMDTVDLDEVGGNFITPRKRSRYTALTHKPVASFRMPPSLDEKQNARAISVPADIKNEPAEAELISDLHESHPLSLMRSNSDPLVQQAVDENDSPLDNPGFVERRRTLPSRSSLDESQVFHEVSPNERVPPRTSSPASRSGYRKSSDSVAKKIRILAEDGDPHLRGRPPFRKSSSRSPARKLEGNKRLQSLLETETPQKRTLNAFPTPSTSHGSLARGRPTSALRPAVTVTDAAALHTRPPANSRNQTAVTTSVGRIESRQNEKRRQPDTPYRSRPLEQLNLGHFKENPNYIGHHLGMTTARDRETRRCLPGCTRDCCSGAFRALVESGIRPEVSAGLFDSTPIGSQGNENGTGSNVPEEDHRLLRQHLGDSYDREAIKHMPQAEREELIIQARIRLLSDRHGRHKKFWERPKSPPLYWRTDMPSTQEMKEAREKEELVRRYQVKERWEDALRGNGRWIFADE</sequence>
<evidence type="ECO:0000256" key="5">
    <source>
        <dbReference type="SAM" id="MobiDB-lite"/>
    </source>
</evidence>
<comment type="subcellular location">
    <subcellularLocation>
        <location evidence="1">Nucleus</location>
    </subcellularLocation>
</comment>
<keyword evidence="2" id="KW-0227">DNA damage</keyword>
<organism evidence="7 8">
    <name type="scientific">Rhizodiscina lignyota</name>
    <dbReference type="NCBI Taxonomy" id="1504668"/>
    <lineage>
        <taxon>Eukaryota</taxon>
        <taxon>Fungi</taxon>
        <taxon>Dikarya</taxon>
        <taxon>Ascomycota</taxon>
        <taxon>Pezizomycotina</taxon>
        <taxon>Dothideomycetes</taxon>
        <taxon>Pleosporomycetidae</taxon>
        <taxon>Aulographales</taxon>
        <taxon>Rhizodiscinaceae</taxon>
        <taxon>Rhizodiscina</taxon>
    </lineage>
</organism>
<name>A0A9P4IDL4_9PEZI</name>
<dbReference type="AlphaFoldDB" id="A0A9P4IDL4"/>
<protein>
    <recommendedName>
        <fullName evidence="6">DNA endonuclease activator Ctp1 C-terminal domain-containing protein</fullName>
    </recommendedName>
</protein>
<keyword evidence="4" id="KW-0175">Coiled coil</keyword>
<accession>A0A9P4IDL4</accession>
<evidence type="ECO:0000256" key="3">
    <source>
        <dbReference type="ARBA" id="ARBA00023242"/>
    </source>
</evidence>
<keyword evidence="8" id="KW-1185">Reference proteome</keyword>
<feature type="coiled-coil region" evidence="4">
    <location>
        <begin position="111"/>
        <end position="180"/>
    </location>
</feature>
<feature type="compositionally biased region" description="Polar residues" evidence="5">
    <location>
        <begin position="226"/>
        <end position="239"/>
    </location>
</feature>
<gene>
    <name evidence="7" type="ORF">NA57DRAFT_77573</name>
</gene>
<dbReference type="Pfam" id="PF08573">
    <property type="entry name" value="SAE2"/>
    <property type="match status" value="1"/>
</dbReference>
<feature type="compositionally biased region" description="Polar residues" evidence="5">
    <location>
        <begin position="605"/>
        <end position="631"/>
    </location>
</feature>
<dbReference type="InterPro" id="IPR013882">
    <property type="entry name" value="Ctp1_C"/>
</dbReference>
<comment type="caution">
    <text evidence="7">The sequence shown here is derived from an EMBL/GenBank/DDBJ whole genome shotgun (WGS) entry which is preliminary data.</text>
</comment>
<reference evidence="7" key="1">
    <citation type="journal article" date="2020" name="Stud. Mycol.">
        <title>101 Dothideomycetes genomes: a test case for predicting lifestyles and emergence of pathogens.</title>
        <authorList>
            <person name="Haridas S."/>
            <person name="Albert R."/>
            <person name="Binder M."/>
            <person name="Bloem J."/>
            <person name="Labutti K."/>
            <person name="Salamov A."/>
            <person name="Andreopoulos B."/>
            <person name="Baker S."/>
            <person name="Barry K."/>
            <person name="Bills G."/>
            <person name="Bluhm B."/>
            <person name="Cannon C."/>
            <person name="Castanera R."/>
            <person name="Culley D."/>
            <person name="Daum C."/>
            <person name="Ezra D."/>
            <person name="Gonzalez J."/>
            <person name="Henrissat B."/>
            <person name="Kuo A."/>
            <person name="Liang C."/>
            <person name="Lipzen A."/>
            <person name="Lutzoni F."/>
            <person name="Magnuson J."/>
            <person name="Mondo S."/>
            <person name="Nolan M."/>
            <person name="Ohm R."/>
            <person name="Pangilinan J."/>
            <person name="Park H.-J."/>
            <person name="Ramirez L."/>
            <person name="Alfaro M."/>
            <person name="Sun H."/>
            <person name="Tritt A."/>
            <person name="Yoshinaga Y."/>
            <person name="Zwiers L.-H."/>
            <person name="Turgeon B."/>
            <person name="Goodwin S."/>
            <person name="Spatafora J."/>
            <person name="Crous P."/>
            <person name="Grigoriev I."/>
        </authorList>
    </citation>
    <scope>NUCLEOTIDE SEQUENCE</scope>
    <source>
        <strain evidence="7">CBS 133067</strain>
    </source>
</reference>
<feature type="compositionally biased region" description="Low complexity" evidence="5">
    <location>
        <begin position="326"/>
        <end position="336"/>
    </location>
</feature>
<feature type="domain" description="DNA endonuclease activator Ctp1 C-terminal" evidence="6">
    <location>
        <begin position="718"/>
        <end position="846"/>
    </location>
</feature>
<feature type="region of interest" description="Disordered" evidence="5">
    <location>
        <begin position="187"/>
        <end position="239"/>
    </location>
</feature>
<proteinExistence type="predicted"/>
<evidence type="ECO:0000256" key="1">
    <source>
        <dbReference type="ARBA" id="ARBA00004123"/>
    </source>
</evidence>
<dbReference type="EMBL" id="ML978128">
    <property type="protein sequence ID" value="KAF2097320.1"/>
    <property type="molecule type" value="Genomic_DNA"/>
</dbReference>
<feature type="region of interest" description="Disordered" evidence="5">
    <location>
        <begin position="653"/>
        <end position="693"/>
    </location>
</feature>
<evidence type="ECO:0000256" key="4">
    <source>
        <dbReference type="SAM" id="Coils"/>
    </source>
</evidence>
<feature type="compositionally biased region" description="Basic residues" evidence="5">
    <location>
        <begin position="583"/>
        <end position="592"/>
    </location>
</feature>
<evidence type="ECO:0000256" key="2">
    <source>
        <dbReference type="ARBA" id="ARBA00022763"/>
    </source>
</evidence>
<dbReference type="GO" id="GO:0005634">
    <property type="term" value="C:nucleus"/>
    <property type="evidence" value="ECO:0007669"/>
    <property type="project" value="UniProtKB-SubCell"/>
</dbReference>
<feature type="compositionally biased region" description="Basic and acidic residues" evidence="5">
    <location>
        <begin position="562"/>
        <end position="582"/>
    </location>
</feature>
<keyword evidence="3" id="KW-0539">Nucleus</keyword>
<evidence type="ECO:0000313" key="7">
    <source>
        <dbReference type="EMBL" id="KAF2097320.1"/>
    </source>
</evidence>
<feature type="compositionally biased region" description="Polar residues" evidence="5">
    <location>
        <begin position="659"/>
        <end position="672"/>
    </location>
</feature>